<name>A0A972GZC3_9BACL</name>
<evidence type="ECO:0000256" key="1">
    <source>
        <dbReference type="ARBA" id="ARBA00004651"/>
    </source>
</evidence>
<sequence>MLVLFCVQLVIGGWLLLIATPRYKVFLKEQHGYLKIPFIAPLSLLLMDRLRLADHLSEPLSRVHQLMAGLHGSKTAVIRTKCFAANVLTVVIVVGVGSTLLSWVSESGAEMLLYGCCLIALLPFIFYKELAVRLQKKKRQMLLELPEMVNQIVLLVNAGETVQKALMRCVERRSNYHDSPLLAELAKAAQEIQMNVSFTKSMEDFNKRCGLQEVSLFTTTLLLNYKRGGDELVMSLKELSFSLWEKRKSLAKTLGEEASSKMVFPMVVIFMVVMVVVAAPAVLIMG</sequence>
<dbReference type="PANTHER" id="PTHR35007:SF2">
    <property type="entry name" value="PILUS ASSEMBLE PROTEIN"/>
    <property type="match status" value="1"/>
</dbReference>
<keyword evidence="4 6" id="KW-1133">Transmembrane helix</keyword>
<keyword evidence="3 6" id="KW-0812">Transmembrane</keyword>
<evidence type="ECO:0000313" key="8">
    <source>
        <dbReference type="EMBL" id="NOU96933.1"/>
    </source>
</evidence>
<proteinExistence type="predicted"/>
<evidence type="ECO:0000256" key="2">
    <source>
        <dbReference type="ARBA" id="ARBA00022475"/>
    </source>
</evidence>
<evidence type="ECO:0000256" key="4">
    <source>
        <dbReference type="ARBA" id="ARBA00022989"/>
    </source>
</evidence>
<comment type="caution">
    <text evidence="8">The sequence shown here is derived from an EMBL/GenBank/DDBJ whole genome shotgun (WGS) entry which is preliminary data.</text>
</comment>
<keyword evidence="5 6" id="KW-0472">Membrane</keyword>
<comment type="subcellular location">
    <subcellularLocation>
        <location evidence="1">Cell membrane</location>
        <topology evidence="1">Multi-pass membrane protein</topology>
    </subcellularLocation>
</comment>
<keyword evidence="9" id="KW-1185">Reference proteome</keyword>
<accession>A0A972GZC3</accession>
<dbReference type="InterPro" id="IPR018076">
    <property type="entry name" value="T2SS_GspF_dom"/>
</dbReference>
<evidence type="ECO:0000256" key="6">
    <source>
        <dbReference type="SAM" id="Phobius"/>
    </source>
</evidence>
<evidence type="ECO:0000256" key="5">
    <source>
        <dbReference type="ARBA" id="ARBA00023136"/>
    </source>
</evidence>
<feature type="transmembrane region" description="Helical" evidence="6">
    <location>
        <begin position="83"/>
        <end position="105"/>
    </location>
</feature>
<dbReference type="PANTHER" id="PTHR35007">
    <property type="entry name" value="INTEGRAL MEMBRANE PROTEIN-RELATED"/>
    <property type="match status" value="1"/>
</dbReference>
<dbReference type="EMBL" id="WHOD01000105">
    <property type="protein sequence ID" value="NOU96933.1"/>
    <property type="molecule type" value="Genomic_DNA"/>
</dbReference>
<organism evidence="8 9">
    <name type="scientific">Paenibacillus foliorum</name>
    <dbReference type="NCBI Taxonomy" id="2654974"/>
    <lineage>
        <taxon>Bacteria</taxon>
        <taxon>Bacillati</taxon>
        <taxon>Bacillota</taxon>
        <taxon>Bacilli</taxon>
        <taxon>Bacillales</taxon>
        <taxon>Paenibacillaceae</taxon>
        <taxon>Paenibacillus</taxon>
    </lineage>
</organism>
<evidence type="ECO:0000313" key="9">
    <source>
        <dbReference type="Proteomes" id="UP000641588"/>
    </source>
</evidence>
<feature type="transmembrane region" description="Helical" evidence="6">
    <location>
        <begin position="262"/>
        <end position="285"/>
    </location>
</feature>
<feature type="domain" description="Type II secretion system protein GspF" evidence="7">
    <location>
        <begin position="149"/>
        <end position="278"/>
    </location>
</feature>
<reference evidence="8" key="1">
    <citation type="submission" date="2019-10" db="EMBL/GenBank/DDBJ databases">
        <title>Description of Paenibacillus glebae sp. nov.</title>
        <authorList>
            <person name="Carlier A."/>
            <person name="Qi S."/>
        </authorList>
    </citation>
    <scope>NUCLEOTIDE SEQUENCE</scope>
    <source>
        <strain evidence="8">LMG 31456</strain>
    </source>
</reference>
<feature type="transmembrane region" description="Helical" evidence="6">
    <location>
        <begin position="111"/>
        <end position="131"/>
    </location>
</feature>
<evidence type="ECO:0000256" key="3">
    <source>
        <dbReference type="ARBA" id="ARBA00022692"/>
    </source>
</evidence>
<dbReference type="GO" id="GO:0005886">
    <property type="term" value="C:plasma membrane"/>
    <property type="evidence" value="ECO:0007669"/>
    <property type="project" value="UniProtKB-SubCell"/>
</dbReference>
<keyword evidence="2" id="KW-1003">Cell membrane</keyword>
<protein>
    <submittedName>
        <fullName evidence="8">Type II secretion system protein</fullName>
    </submittedName>
</protein>
<dbReference type="AlphaFoldDB" id="A0A972GZC3"/>
<dbReference type="Pfam" id="PF00482">
    <property type="entry name" value="T2SSF"/>
    <property type="match status" value="1"/>
</dbReference>
<evidence type="ECO:0000259" key="7">
    <source>
        <dbReference type="Pfam" id="PF00482"/>
    </source>
</evidence>
<gene>
    <name evidence="8" type="ORF">GC093_27460</name>
</gene>
<dbReference type="Proteomes" id="UP000641588">
    <property type="component" value="Unassembled WGS sequence"/>
</dbReference>